<protein>
    <submittedName>
        <fullName evidence="1">Uncharacterized protein</fullName>
    </submittedName>
</protein>
<evidence type="ECO:0000313" key="1">
    <source>
        <dbReference type="EMBL" id="KAK3232369.1"/>
    </source>
</evidence>
<gene>
    <name evidence="1" type="ORF">Dsin_004250</name>
</gene>
<dbReference type="AlphaFoldDB" id="A0AAE0BB13"/>
<proteinExistence type="predicted"/>
<organism evidence="1 2">
    <name type="scientific">Dipteronia sinensis</name>
    <dbReference type="NCBI Taxonomy" id="43782"/>
    <lineage>
        <taxon>Eukaryota</taxon>
        <taxon>Viridiplantae</taxon>
        <taxon>Streptophyta</taxon>
        <taxon>Embryophyta</taxon>
        <taxon>Tracheophyta</taxon>
        <taxon>Spermatophyta</taxon>
        <taxon>Magnoliopsida</taxon>
        <taxon>eudicotyledons</taxon>
        <taxon>Gunneridae</taxon>
        <taxon>Pentapetalae</taxon>
        <taxon>rosids</taxon>
        <taxon>malvids</taxon>
        <taxon>Sapindales</taxon>
        <taxon>Sapindaceae</taxon>
        <taxon>Hippocastanoideae</taxon>
        <taxon>Acereae</taxon>
        <taxon>Dipteronia</taxon>
    </lineage>
</organism>
<evidence type="ECO:0000313" key="2">
    <source>
        <dbReference type="Proteomes" id="UP001281410"/>
    </source>
</evidence>
<accession>A0AAE0BB13</accession>
<comment type="caution">
    <text evidence="1">The sequence shown here is derived from an EMBL/GenBank/DDBJ whole genome shotgun (WGS) entry which is preliminary data.</text>
</comment>
<reference evidence="1" key="1">
    <citation type="journal article" date="2023" name="Plant J.">
        <title>Genome sequences and population genomics provide insights into the demographic history, inbreeding, and mutation load of two 'living fossil' tree species of Dipteronia.</title>
        <authorList>
            <person name="Feng Y."/>
            <person name="Comes H.P."/>
            <person name="Chen J."/>
            <person name="Zhu S."/>
            <person name="Lu R."/>
            <person name="Zhang X."/>
            <person name="Li P."/>
            <person name="Qiu J."/>
            <person name="Olsen K.M."/>
            <person name="Qiu Y."/>
        </authorList>
    </citation>
    <scope>NUCLEOTIDE SEQUENCE</scope>
    <source>
        <strain evidence="1">NBL</strain>
    </source>
</reference>
<dbReference type="Proteomes" id="UP001281410">
    <property type="component" value="Unassembled WGS sequence"/>
</dbReference>
<name>A0AAE0BB13_9ROSI</name>
<keyword evidence="2" id="KW-1185">Reference proteome</keyword>
<sequence>MAQSHETVPNTITMAQSHETVPNSTITMAQSNENKSPKFTESQDAAGIVGSVEINKSHDAFISIYTDGIPTWHCTNKASTTCNSNHFEDICKLSSFQWAWDEIPSKTIVSEWGL</sequence>
<dbReference type="EMBL" id="JANJYJ010000001">
    <property type="protein sequence ID" value="KAK3232369.1"/>
    <property type="molecule type" value="Genomic_DNA"/>
</dbReference>